<evidence type="ECO:0000313" key="2">
    <source>
        <dbReference type="EMBL" id="VDP03787.1"/>
    </source>
</evidence>
<feature type="domain" description="Tudor" evidence="1">
    <location>
        <begin position="174"/>
        <end position="232"/>
    </location>
</feature>
<gene>
    <name evidence="2" type="ORF">SBAD_LOCUS4245</name>
</gene>
<dbReference type="Gene3D" id="2.30.30.140">
    <property type="match status" value="1"/>
</dbReference>
<dbReference type="InterPro" id="IPR002999">
    <property type="entry name" value="Tudor"/>
</dbReference>
<proteinExistence type="predicted"/>
<dbReference type="InterPro" id="IPR047367">
    <property type="entry name" value="Tudor_AKAP1"/>
</dbReference>
<evidence type="ECO:0000313" key="4">
    <source>
        <dbReference type="WBParaSite" id="SBAD_0000442901-mRNA-1"/>
    </source>
</evidence>
<dbReference type="InterPro" id="IPR050621">
    <property type="entry name" value="Tudor_domain_containing"/>
</dbReference>
<dbReference type="SUPFAM" id="SSF54791">
    <property type="entry name" value="Eukaryotic type KH-domain (KH-domain type I)"/>
    <property type="match status" value="1"/>
</dbReference>
<dbReference type="EMBL" id="UZAM01008207">
    <property type="protein sequence ID" value="VDP03787.1"/>
    <property type="molecule type" value="Genomic_DNA"/>
</dbReference>
<keyword evidence="3" id="KW-1185">Reference proteome</keyword>
<dbReference type="PANTHER" id="PTHR22948:SF65">
    <property type="entry name" value="A-KINASE ANCHORING PROTEIN 1"/>
    <property type="match status" value="1"/>
</dbReference>
<dbReference type="OrthoDB" id="10069557at2759"/>
<dbReference type="AlphaFoldDB" id="A0A183IKU9"/>
<evidence type="ECO:0000259" key="1">
    <source>
        <dbReference type="PROSITE" id="PS50304"/>
    </source>
</evidence>
<dbReference type="SMART" id="SM00333">
    <property type="entry name" value="TUDOR"/>
    <property type="match status" value="1"/>
</dbReference>
<reference evidence="2 3" key="2">
    <citation type="submission" date="2018-11" db="EMBL/GenBank/DDBJ databases">
        <authorList>
            <consortium name="Pathogen Informatics"/>
        </authorList>
    </citation>
    <scope>NUCLEOTIDE SEQUENCE [LARGE SCALE GENOMIC DNA]</scope>
</reference>
<dbReference type="Proteomes" id="UP000270296">
    <property type="component" value="Unassembled WGS sequence"/>
</dbReference>
<reference evidence="4" key="1">
    <citation type="submission" date="2016-06" db="UniProtKB">
        <authorList>
            <consortium name="WormBaseParasite"/>
        </authorList>
    </citation>
    <scope>IDENTIFICATION</scope>
</reference>
<dbReference type="CDD" id="cd20407">
    <property type="entry name" value="Tudor_AKAP1"/>
    <property type="match status" value="1"/>
</dbReference>
<dbReference type="PANTHER" id="PTHR22948">
    <property type="entry name" value="TUDOR DOMAIN CONTAINING PROTEIN"/>
    <property type="match status" value="1"/>
</dbReference>
<evidence type="ECO:0000313" key="3">
    <source>
        <dbReference type="Proteomes" id="UP000270296"/>
    </source>
</evidence>
<dbReference type="InterPro" id="IPR036612">
    <property type="entry name" value="KH_dom_type_1_sf"/>
</dbReference>
<dbReference type="InterPro" id="IPR004088">
    <property type="entry name" value="KH_dom_type_1"/>
</dbReference>
<accession>A0A183IKU9</accession>
<dbReference type="GO" id="GO:0003723">
    <property type="term" value="F:RNA binding"/>
    <property type="evidence" value="ECO:0007669"/>
    <property type="project" value="InterPro"/>
</dbReference>
<dbReference type="SUPFAM" id="SSF63748">
    <property type="entry name" value="Tudor/PWWP/MBT"/>
    <property type="match status" value="1"/>
</dbReference>
<organism evidence="4">
    <name type="scientific">Soboliphyme baturini</name>
    <dbReference type="NCBI Taxonomy" id="241478"/>
    <lineage>
        <taxon>Eukaryota</taxon>
        <taxon>Metazoa</taxon>
        <taxon>Ecdysozoa</taxon>
        <taxon>Nematoda</taxon>
        <taxon>Enoplea</taxon>
        <taxon>Dorylaimia</taxon>
        <taxon>Dioctophymatida</taxon>
        <taxon>Dioctophymatoidea</taxon>
        <taxon>Soboliphymatidae</taxon>
        <taxon>Soboliphyme</taxon>
    </lineage>
</organism>
<dbReference type="WBParaSite" id="SBAD_0000442901-mRNA-1">
    <property type="protein sequence ID" value="SBAD_0000442901-mRNA-1"/>
    <property type="gene ID" value="SBAD_0000442901"/>
</dbReference>
<sequence>MVESHSCVLHTENEEITAFASLISDVLWLLVGASTCITSSMSPVEEVIEWIQENSGAHIVIREHVLNSSHKICSIEGKRDQINKCLRMIRRRFPPSRFPDLKLTPLLPMSVIPKFQLGLPESVTVEVVISYIVSPSHFFMQQPTHPTFPSLSRQDQFILAVYCQPVGIPELPRPIKAGVICIAPLGSGWYRAQVMEVYREVDEVQVKFLDYGGYTVVPASDLRQIRSDFMTLPFQATEVCLAGVRPLDGKFQLIVL</sequence>
<dbReference type="PROSITE" id="PS50304">
    <property type="entry name" value="TUDOR"/>
    <property type="match status" value="1"/>
</dbReference>
<protein>
    <submittedName>
        <fullName evidence="4">Tudor domain-containing protein</fullName>
    </submittedName>
</protein>
<dbReference type="Pfam" id="PF00567">
    <property type="entry name" value="TUDOR"/>
    <property type="match status" value="1"/>
</dbReference>
<dbReference type="Pfam" id="PF00013">
    <property type="entry name" value="KH_1"/>
    <property type="match status" value="1"/>
</dbReference>
<dbReference type="Gene3D" id="3.30.1370.10">
    <property type="entry name" value="K Homology domain, type 1"/>
    <property type="match status" value="1"/>
</dbReference>
<name>A0A183IKU9_9BILA</name>